<evidence type="ECO:0000313" key="6">
    <source>
        <dbReference type="RefSeq" id="XP_065666222.1"/>
    </source>
</evidence>
<keyword evidence="1" id="KW-0880">Kelch repeat</keyword>
<dbReference type="PRINTS" id="PR00501">
    <property type="entry name" value="KELCHREPEAT"/>
</dbReference>
<dbReference type="PIRSF" id="PIRSF037037">
    <property type="entry name" value="Kelch-like_protein_gigaxonin"/>
    <property type="match status" value="1"/>
</dbReference>
<dbReference type="InterPro" id="IPR011333">
    <property type="entry name" value="SKP1/BTB/POZ_sf"/>
</dbReference>
<dbReference type="GeneID" id="100198267"/>
<dbReference type="SMART" id="SM00612">
    <property type="entry name" value="Kelch"/>
    <property type="match status" value="6"/>
</dbReference>
<name>A0ABM4CWB7_HYDVU</name>
<dbReference type="SMART" id="SM00875">
    <property type="entry name" value="BACK"/>
    <property type="match status" value="1"/>
</dbReference>
<dbReference type="Gene3D" id="3.30.710.10">
    <property type="entry name" value="Potassium Channel Kv1.1, Chain A"/>
    <property type="match status" value="1"/>
</dbReference>
<dbReference type="Gene3D" id="1.25.40.420">
    <property type="match status" value="1"/>
</dbReference>
<dbReference type="PANTHER" id="PTHR24412">
    <property type="entry name" value="KELCH PROTEIN"/>
    <property type="match status" value="1"/>
</dbReference>
<dbReference type="InterPro" id="IPR006652">
    <property type="entry name" value="Kelch_1"/>
</dbReference>
<keyword evidence="2" id="KW-0677">Repeat</keyword>
<dbReference type="InterPro" id="IPR000210">
    <property type="entry name" value="BTB/POZ_dom"/>
</dbReference>
<feature type="compositionally biased region" description="Basic and acidic residues" evidence="3">
    <location>
        <begin position="1"/>
        <end position="14"/>
    </location>
</feature>
<dbReference type="Pfam" id="PF24681">
    <property type="entry name" value="Kelch_KLHDC2_KLHL20_DRC7"/>
    <property type="match status" value="1"/>
</dbReference>
<evidence type="ECO:0000256" key="2">
    <source>
        <dbReference type="ARBA" id="ARBA00022737"/>
    </source>
</evidence>
<accession>A0ABM4CWB7</accession>
<keyword evidence="5" id="KW-1185">Reference proteome</keyword>
<dbReference type="SUPFAM" id="SSF117281">
    <property type="entry name" value="Kelch motif"/>
    <property type="match status" value="2"/>
</dbReference>
<dbReference type="PANTHER" id="PTHR24412:SF497">
    <property type="entry name" value="KELCH-LIKE PROTEIN 18"/>
    <property type="match status" value="1"/>
</dbReference>
<dbReference type="PROSITE" id="PS50097">
    <property type="entry name" value="BTB"/>
    <property type="match status" value="1"/>
</dbReference>
<dbReference type="SUPFAM" id="SSF54695">
    <property type="entry name" value="POZ domain"/>
    <property type="match status" value="1"/>
</dbReference>
<feature type="region of interest" description="Disordered" evidence="3">
    <location>
        <begin position="1"/>
        <end position="24"/>
    </location>
</feature>
<evidence type="ECO:0000256" key="1">
    <source>
        <dbReference type="ARBA" id="ARBA00022441"/>
    </source>
</evidence>
<evidence type="ECO:0000313" key="5">
    <source>
        <dbReference type="Proteomes" id="UP001652625"/>
    </source>
</evidence>
<reference evidence="6" key="1">
    <citation type="submission" date="2025-08" db="UniProtKB">
        <authorList>
            <consortium name="RefSeq"/>
        </authorList>
    </citation>
    <scope>IDENTIFICATION</scope>
</reference>
<dbReference type="SMART" id="SM00225">
    <property type="entry name" value="BTB"/>
    <property type="match status" value="1"/>
</dbReference>
<evidence type="ECO:0000256" key="3">
    <source>
        <dbReference type="SAM" id="MobiDB-lite"/>
    </source>
</evidence>
<dbReference type="Gene3D" id="2.120.10.80">
    <property type="entry name" value="Kelch-type beta propeller"/>
    <property type="match status" value="2"/>
</dbReference>
<proteinExistence type="predicted"/>
<evidence type="ECO:0000259" key="4">
    <source>
        <dbReference type="PROSITE" id="PS50097"/>
    </source>
</evidence>
<dbReference type="RefSeq" id="XP_065666222.1">
    <property type="nucleotide sequence ID" value="XM_065810150.1"/>
</dbReference>
<dbReference type="Pfam" id="PF07707">
    <property type="entry name" value="BACK"/>
    <property type="match status" value="1"/>
</dbReference>
<protein>
    <submittedName>
        <fullName evidence="6">Kelch-like protein 18</fullName>
    </submittedName>
</protein>
<dbReference type="InterPro" id="IPR011705">
    <property type="entry name" value="BACK"/>
</dbReference>
<dbReference type="InterPro" id="IPR015915">
    <property type="entry name" value="Kelch-typ_b-propeller"/>
</dbReference>
<feature type="domain" description="BTB" evidence="4">
    <location>
        <begin position="68"/>
        <end position="135"/>
    </location>
</feature>
<feature type="compositionally biased region" description="Polar residues" evidence="3">
    <location>
        <begin position="15"/>
        <end position="24"/>
    </location>
</feature>
<dbReference type="InterPro" id="IPR017096">
    <property type="entry name" value="BTB-kelch_protein"/>
</dbReference>
<gene>
    <name evidence="6" type="primary">LOC100198267</name>
</gene>
<organism evidence="5 6">
    <name type="scientific">Hydra vulgaris</name>
    <name type="common">Hydra</name>
    <name type="synonym">Hydra attenuata</name>
    <dbReference type="NCBI Taxonomy" id="6087"/>
    <lineage>
        <taxon>Eukaryota</taxon>
        <taxon>Metazoa</taxon>
        <taxon>Cnidaria</taxon>
        <taxon>Hydrozoa</taxon>
        <taxon>Hydroidolina</taxon>
        <taxon>Anthoathecata</taxon>
        <taxon>Aplanulata</taxon>
        <taxon>Hydridae</taxon>
        <taxon>Hydra</taxon>
    </lineage>
</organism>
<sequence length="603" mass="67376">MAMDGYEFREEKSNRASFSPSDNHFSSLRSIDDEGLSESEIFSLSSRPDILRDIMKSFLKLKQNDCLCDVVLVAEDNEIKAHKIVLAATTPYFSAMFTNKMIESSSPKIYIHGVDSKSLQALVDFIYGENLYVRIDNVHNLLSAASLMQINCVKDACINYLMKKLHPENCLTVRNLADAFLCEKLLKAANSFLEKNFVEVSQSEEFMQINIDNLIEIIKKDDLNVRSEEQIFEAVVSWVKVDIAKREEYLPRLLAHVRLPLLSPQYLSDRVLTEEIIHNNIYCRDLIDEAKDYKLMPERRKELNSERTLPRRCNESCGMIYVVGGLTSSGESLSIVEKYDSVSGKWNHVLPMSVQRSRVGVAIHDGKLYAIGGFDGTVRLNDVERYDPALGCWKKVCPMNIRRSAVGAAVLGNKIFVVGGYDGNSSLNSVECYDAELNQWRFVASMSTLRSAAGVSTLNGKLYCAGGHDGLTIFASGEMYDSTLRQWRAIAPMTTRRCRLGLTVLNGRVYACGGYDGTSFLSSVEFYDPCNNQWTNVASMTQRRSRVSTVTLGGKIFAIGGYNGAANLSSIETYDPWTNAWTLTTEMSMHDGGVGVGVLPRIP</sequence>
<dbReference type="Proteomes" id="UP001652625">
    <property type="component" value="Chromosome 11"/>
</dbReference>
<dbReference type="Pfam" id="PF01344">
    <property type="entry name" value="Kelch_1"/>
    <property type="match status" value="1"/>
</dbReference>
<dbReference type="Pfam" id="PF00651">
    <property type="entry name" value="BTB"/>
    <property type="match status" value="1"/>
</dbReference>